<dbReference type="GO" id="GO:0004029">
    <property type="term" value="F:aldehyde dehydrogenase (NAD+) activity"/>
    <property type="evidence" value="ECO:0007669"/>
    <property type="project" value="TreeGrafter"/>
</dbReference>
<dbReference type="SUPFAM" id="SSF51735">
    <property type="entry name" value="NAD(P)-binding Rossmann-fold domains"/>
    <property type="match status" value="1"/>
</dbReference>
<dbReference type="AlphaFoldDB" id="A0A9P5DMS8"/>
<name>A0A9P5DMS8_9HYPO</name>
<organism evidence="1 2">
    <name type="scientific">Fusarium beomiforme</name>
    <dbReference type="NCBI Taxonomy" id="44412"/>
    <lineage>
        <taxon>Eukaryota</taxon>
        <taxon>Fungi</taxon>
        <taxon>Dikarya</taxon>
        <taxon>Ascomycota</taxon>
        <taxon>Pezizomycotina</taxon>
        <taxon>Sordariomycetes</taxon>
        <taxon>Hypocreomycetidae</taxon>
        <taxon>Hypocreales</taxon>
        <taxon>Nectriaceae</taxon>
        <taxon>Fusarium</taxon>
        <taxon>Fusarium burgessii species complex</taxon>
    </lineage>
</organism>
<dbReference type="OrthoDB" id="2130169at2759"/>
<dbReference type="PANTHER" id="PTHR48079">
    <property type="entry name" value="PROTEIN YEEZ"/>
    <property type="match status" value="1"/>
</dbReference>
<dbReference type="Gene3D" id="3.40.50.720">
    <property type="entry name" value="NAD(P)-binding Rossmann-like Domain"/>
    <property type="match status" value="1"/>
</dbReference>
<dbReference type="InterPro" id="IPR051783">
    <property type="entry name" value="NAD(P)-dependent_oxidoreduct"/>
</dbReference>
<dbReference type="EMBL" id="PVQB02001119">
    <property type="protein sequence ID" value="KAF4332276.1"/>
    <property type="molecule type" value="Genomic_DNA"/>
</dbReference>
<protein>
    <submittedName>
        <fullName evidence="1">NAD(P)-binding domain protein</fullName>
    </submittedName>
</protein>
<reference evidence="1" key="1">
    <citation type="journal article" date="2017" name="Mycologia">
        <title>Fusarium algeriense, sp. nov., a novel toxigenic crown rot pathogen of durum wheat from Algeria is nested in the Fusarium burgessii species complex.</title>
        <authorList>
            <person name="Laraba I."/>
            <person name="Keddad A."/>
            <person name="Boureghda H."/>
            <person name="Abdallah N."/>
            <person name="Vaughan M.M."/>
            <person name="Proctor R.H."/>
            <person name="Busman M."/>
            <person name="O'Donnell K."/>
        </authorList>
    </citation>
    <scope>NUCLEOTIDE SEQUENCE</scope>
    <source>
        <strain evidence="1">NRRL 25174</strain>
    </source>
</reference>
<dbReference type="PANTHER" id="PTHR48079:SF6">
    <property type="entry name" value="NAD(P)-BINDING DOMAIN-CONTAINING PROTEIN-RELATED"/>
    <property type="match status" value="1"/>
</dbReference>
<evidence type="ECO:0000313" key="1">
    <source>
        <dbReference type="EMBL" id="KAF4332276.1"/>
    </source>
</evidence>
<dbReference type="GO" id="GO:0005737">
    <property type="term" value="C:cytoplasm"/>
    <property type="evidence" value="ECO:0007669"/>
    <property type="project" value="TreeGrafter"/>
</dbReference>
<reference evidence="1" key="2">
    <citation type="submission" date="2020-02" db="EMBL/GenBank/DDBJ databases">
        <title>Identification and distribution of gene clusters putatively required for synthesis of sphingolipid metabolism inhibitors in phylogenetically diverse species of the filamentous fungus Fusarium.</title>
        <authorList>
            <person name="Kim H.-S."/>
            <person name="Busman M."/>
            <person name="Brown D.W."/>
            <person name="Divon H."/>
            <person name="Uhlig S."/>
            <person name="Proctor R.H."/>
        </authorList>
    </citation>
    <scope>NUCLEOTIDE SEQUENCE</scope>
    <source>
        <strain evidence="1">NRRL 25174</strain>
    </source>
</reference>
<evidence type="ECO:0000313" key="2">
    <source>
        <dbReference type="Proteomes" id="UP000730481"/>
    </source>
</evidence>
<dbReference type="InterPro" id="IPR036291">
    <property type="entry name" value="NAD(P)-bd_dom_sf"/>
</dbReference>
<keyword evidence="2" id="KW-1185">Reference proteome</keyword>
<proteinExistence type="predicted"/>
<dbReference type="Proteomes" id="UP000730481">
    <property type="component" value="Unassembled WGS sequence"/>
</dbReference>
<sequence>MPSVIVFGASGFVGAPYTRALKQAHPDWSITAYVRSTQPESQLKSTLHADRIIVGDFSDFEKVKATSAEHDIAVNAGNSFTADPVAAIIAGQESRPTKGKVIHISGGGNFIDFGTSGNWNPESKVWNDSKEDDIKAIHKEMFNGQSDTLVLEAGLGDDAIDTYIVCPPVVYGGASVNSPGMGIGYKLITGNAKPLGFVPYVGEGTAVLSTCHILDVVGFLVKISDVAASGPAQGSPYSRFYMIETSRVAWKDLATELAKVMHARGIFSTAEPKSVEFEQAGEGEVKYLVGSNMLMKGDRAAAMGYKAKHPSILTQIHEDLKEVTI</sequence>
<comment type="caution">
    <text evidence="1">The sequence shown here is derived from an EMBL/GenBank/DDBJ whole genome shotgun (WGS) entry which is preliminary data.</text>
</comment>
<gene>
    <name evidence="1" type="ORF">FBEOM_13926</name>
</gene>
<accession>A0A9P5DMS8</accession>